<gene>
    <name evidence="1" type="ORF">HU230_18930</name>
</gene>
<comment type="caution">
    <text evidence="1">The sequence shown here is derived from an EMBL/GenBank/DDBJ whole genome shotgun (WGS) entry which is preliminary data.</text>
</comment>
<proteinExistence type="predicted"/>
<evidence type="ECO:0000313" key="1">
    <source>
        <dbReference type="EMBL" id="NVL07779.1"/>
    </source>
</evidence>
<reference evidence="1" key="1">
    <citation type="submission" date="2020-06" db="EMBL/GenBank/DDBJ databases">
        <title>Whole Genome Sequence of Bradyrhizobium sp. Strain 66S1MB.</title>
        <authorList>
            <person name="Bromfield E."/>
            <person name="Cloutier S."/>
        </authorList>
    </citation>
    <scope>NUCLEOTIDE SEQUENCE</scope>
    <source>
        <strain evidence="1">66S1MB</strain>
    </source>
</reference>
<sequence length="87" mass="9417">MACKAHKDQHGTTFIIPEAKPGKTPGGRVLPGSAEVVAWWAQDFKGRLNETLIIKQENSPDKSDVIELTLAQAYDLHHALGCAILAP</sequence>
<dbReference type="RefSeq" id="WP_176531397.1">
    <property type="nucleotide sequence ID" value="NZ_CP088022.1"/>
</dbReference>
<accession>A0A973WMN4</accession>
<name>A0A973WMN4_9BRAD</name>
<dbReference type="AlphaFoldDB" id="A0A973WMN4"/>
<dbReference type="EMBL" id="JABWSX010000001">
    <property type="protein sequence ID" value="NVL07779.1"/>
    <property type="molecule type" value="Genomic_DNA"/>
</dbReference>
<protein>
    <submittedName>
        <fullName evidence="1">Uncharacterized protein</fullName>
    </submittedName>
</protein>
<organism evidence="1">
    <name type="scientific">Bradyrhizobium quebecense</name>
    <dbReference type="NCBI Taxonomy" id="2748629"/>
    <lineage>
        <taxon>Bacteria</taxon>
        <taxon>Pseudomonadati</taxon>
        <taxon>Pseudomonadota</taxon>
        <taxon>Alphaproteobacteria</taxon>
        <taxon>Hyphomicrobiales</taxon>
        <taxon>Nitrobacteraceae</taxon>
        <taxon>Bradyrhizobium</taxon>
    </lineage>
</organism>